<dbReference type="Proteomes" id="UP000092495">
    <property type="component" value="Chromosome"/>
</dbReference>
<evidence type="ECO:0000313" key="2">
    <source>
        <dbReference type="Proteomes" id="UP000092495"/>
    </source>
</evidence>
<gene>
    <name evidence="1" type="ORF">BCM40_09015</name>
</gene>
<dbReference type="RefSeq" id="WP_065526527.1">
    <property type="nucleotide sequence ID" value="NZ_CP016543.2"/>
</dbReference>
<keyword evidence="2" id="KW-1185">Reference proteome</keyword>
<name>A0A1C7EHR3_9BACL</name>
<accession>A0A1C7EHR3</accession>
<dbReference type="EMBL" id="CP016543">
    <property type="protein sequence ID" value="ANU23504.1"/>
    <property type="molecule type" value="Genomic_DNA"/>
</dbReference>
<organism evidence="1 2">
    <name type="scientific">Planococcus donghaensis</name>
    <dbReference type="NCBI Taxonomy" id="414778"/>
    <lineage>
        <taxon>Bacteria</taxon>
        <taxon>Bacillati</taxon>
        <taxon>Bacillota</taxon>
        <taxon>Bacilli</taxon>
        <taxon>Bacillales</taxon>
        <taxon>Caryophanaceae</taxon>
        <taxon>Planococcus</taxon>
    </lineage>
</organism>
<protein>
    <submittedName>
        <fullName evidence="1">Uncharacterized protein</fullName>
    </submittedName>
</protein>
<sequence length="117" mass="14031">MNERIMEFLWRSEVAKLPEEKKRLYRFIVEQEDMLAEKAVTVEDFYSLLIKQSPVDLAVAQFRLPYNRIVKLMLEIEVELEQKISKRYKTVKWIDFTNHSIESTNSGENKLLFLFVN</sequence>
<proteinExistence type="predicted"/>
<dbReference type="OrthoDB" id="2720271at2"/>
<reference evidence="1" key="1">
    <citation type="submission" date="2016-10" db="EMBL/GenBank/DDBJ databases">
        <authorList>
            <person name="See-Too W.S."/>
        </authorList>
    </citation>
    <scope>NUCLEOTIDE SEQUENCE</scope>
    <source>
        <strain evidence="1">DSM 22276</strain>
    </source>
</reference>
<dbReference type="AlphaFoldDB" id="A0A1C7EHR3"/>
<dbReference type="KEGG" id="pdg:BCM40_09015"/>
<evidence type="ECO:0000313" key="1">
    <source>
        <dbReference type="EMBL" id="ANU23504.1"/>
    </source>
</evidence>